<name>Q5GXL5_XANOR</name>
<comment type="subcellular location">
    <subcellularLocation>
        <location evidence="1">Membrane</location>
        <topology evidence="1">Multi-pass membrane protein</topology>
    </subcellularLocation>
</comment>
<protein>
    <recommendedName>
        <fullName evidence="8">DUF4870 domain-containing protein</fullName>
    </recommendedName>
</protein>
<evidence type="ECO:0008006" key="8">
    <source>
        <dbReference type="Google" id="ProtNLM"/>
    </source>
</evidence>
<sequence>MVAQALQPCHRLDALSFRTGGWLNRCYSPPHHNHAWAHMMSEFESHAAPPPPPVGTSTPSEERTLALAAHLLGIVSCFIGALVIWLISKDASPSQPFATDQAKEALNFQITVTLAMIAAVILAVVTLGALAFLLTLVWIASQVFCIVAAVKANNGEYYRYPFALRLIK</sequence>
<keyword evidence="2 5" id="KW-0812">Transmembrane</keyword>
<evidence type="ECO:0000256" key="1">
    <source>
        <dbReference type="ARBA" id="ARBA00004141"/>
    </source>
</evidence>
<gene>
    <name evidence="6" type="ordered locus">XOO3302</name>
</gene>
<dbReference type="Pfam" id="PF09685">
    <property type="entry name" value="MamF_MmsF"/>
    <property type="match status" value="1"/>
</dbReference>
<reference evidence="6 7" key="1">
    <citation type="journal article" date="2005" name="Nucleic Acids Res.">
        <title>The genome sequence of Xanthomonas oryzae pathovar oryzae KACC10331, the bacterial blight pathogen of rice.</title>
        <authorList>
            <person name="Lee B.M."/>
            <person name="Park Y.J."/>
            <person name="Park D.S."/>
            <person name="Kang H.W."/>
            <person name="Kim J.G."/>
            <person name="Song E.S."/>
            <person name="Park I.C."/>
            <person name="Yoon U.H."/>
            <person name="Hahn J.H."/>
            <person name="Koo B.S."/>
            <person name="Lee G.B."/>
            <person name="Kim H."/>
            <person name="Park H.S."/>
            <person name="Yoon K.O."/>
            <person name="Kim J.H."/>
            <person name="Jung C.H."/>
            <person name="Koh N.H."/>
            <person name="Seo J.S."/>
            <person name="Go S.J."/>
        </authorList>
    </citation>
    <scope>NUCLEOTIDE SEQUENCE [LARGE SCALE GENOMIC DNA]</scope>
    <source>
        <strain evidence="7">KACC10331 / KXO85</strain>
    </source>
</reference>
<evidence type="ECO:0000256" key="5">
    <source>
        <dbReference type="SAM" id="Phobius"/>
    </source>
</evidence>
<organism evidence="6 7">
    <name type="scientific">Xanthomonas oryzae pv. oryzae (strain KACC10331 / KXO85)</name>
    <dbReference type="NCBI Taxonomy" id="291331"/>
    <lineage>
        <taxon>Bacteria</taxon>
        <taxon>Pseudomonadati</taxon>
        <taxon>Pseudomonadota</taxon>
        <taxon>Gammaproteobacteria</taxon>
        <taxon>Lysobacterales</taxon>
        <taxon>Lysobacteraceae</taxon>
        <taxon>Xanthomonas</taxon>
    </lineage>
</organism>
<keyword evidence="7" id="KW-1185">Reference proteome</keyword>
<feature type="transmembrane region" description="Helical" evidence="5">
    <location>
        <begin position="65"/>
        <end position="87"/>
    </location>
</feature>
<dbReference type="AlphaFoldDB" id="Q5GXL5"/>
<dbReference type="STRING" id="291331.XOO3302"/>
<keyword evidence="4 5" id="KW-0472">Membrane</keyword>
<dbReference type="EMBL" id="AE013598">
    <property type="protein sequence ID" value="AAW76556.1"/>
    <property type="molecule type" value="Genomic_DNA"/>
</dbReference>
<dbReference type="KEGG" id="xoo:XOO3302"/>
<evidence type="ECO:0000256" key="4">
    <source>
        <dbReference type="ARBA" id="ARBA00023136"/>
    </source>
</evidence>
<evidence type="ECO:0000256" key="2">
    <source>
        <dbReference type="ARBA" id="ARBA00022692"/>
    </source>
</evidence>
<proteinExistence type="predicted"/>
<dbReference type="Proteomes" id="UP000006735">
    <property type="component" value="Chromosome"/>
</dbReference>
<evidence type="ECO:0000313" key="6">
    <source>
        <dbReference type="EMBL" id="AAW76556.1"/>
    </source>
</evidence>
<evidence type="ECO:0000313" key="7">
    <source>
        <dbReference type="Proteomes" id="UP000006735"/>
    </source>
</evidence>
<evidence type="ECO:0000256" key="3">
    <source>
        <dbReference type="ARBA" id="ARBA00022989"/>
    </source>
</evidence>
<accession>Q5GXL5</accession>
<dbReference type="HOGENOM" id="CLU_104196_2_0_6"/>
<keyword evidence="3 5" id="KW-1133">Transmembrane helix</keyword>
<dbReference type="InterPro" id="IPR019109">
    <property type="entry name" value="MamF_MmsF"/>
</dbReference>